<dbReference type="GO" id="GO:0008757">
    <property type="term" value="F:S-adenosylmethionine-dependent methyltransferase activity"/>
    <property type="evidence" value="ECO:0007669"/>
    <property type="project" value="InterPro"/>
</dbReference>
<dbReference type="Proteomes" id="UP000823902">
    <property type="component" value="Unassembled WGS sequence"/>
</dbReference>
<accession>A0A9D2Q920</accession>
<name>A0A9D2Q920_9FIRM</name>
<sequence>MKPANLEAIQHSFTIQAPNFESQTVNFSKEEYLNYTISRVAPKGQDSVLEVAAGTCACGRSFAPLVQSVVCLDATPSMLQIGKQEAEKSHLNNMTFVKGYAEELPFLNDSFTIVFSRLAFHHFTDTDVVFSEMVRVLKPGGKLVMIDMEAADEKMRQTEDEIETLRDPSHVKNMSKNEMLELFTAHSLQIEQCETTEIQQKLNNWLALTRTPEPIRQKITELMKSELAGEEKTGFSPYVENGKICFNQKWLLLIGRKQ</sequence>
<dbReference type="Gene3D" id="3.40.50.150">
    <property type="entry name" value="Vaccinia Virus protein VP39"/>
    <property type="match status" value="1"/>
</dbReference>
<gene>
    <name evidence="2" type="ORF">H9697_01920</name>
</gene>
<dbReference type="SUPFAM" id="SSF53335">
    <property type="entry name" value="S-adenosyl-L-methionine-dependent methyltransferases"/>
    <property type="match status" value="1"/>
</dbReference>
<dbReference type="InterPro" id="IPR013216">
    <property type="entry name" value="Methyltransf_11"/>
</dbReference>
<evidence type="ECO:0000313" key="2">
    <source>
        <dbReference type="EMBL" id="HJC73697.1"/>
    </source>
</evidence>
<keyword evidence="2" id="KW-0808">Transferase</keyword>
<feature type="domain" description="Methyltransferase type 11" evidence="1">
    <location>
        <begin position="49"/>
        <end position="145"/>
    </location>
</feature>
<organism evidence="2 3">
    <name type="scientific">Candidatus Mediterraneibacter faecavium</name>
    <dbReference type="NCBI Taxonomy" id="2838668"/>
    <lineage>
        <taxon>Bacteria</taxon>
        <taxon>Bacillati</taxon>
        <taxon>Bacillota</taxon>
        <taxon>Clostridia</taxon>
        <taxon>Lachnospirales</taxon>
        <taxon>Lachnospiraceae</taxon>
        <taxon>Mediterraneibacter</taxon>
    </lineage>
</organism>
<dbReference type="GO" id="GO:0032259">
    <property type="term" value="P:methylation"/>
    <property type="evidence" value="ECO:0007669"/>
    <property type="project" value="UniProtKB-KW"/>
</dbReference>
<dbReference type="Pfam" id="PF08241">
    <property type="entry name" value="Methyltransf_11"/>
    <property type="match status" value="1"/>
</dbReference>
<dbReference type="AlphaFoldDB" id="A0A9D2Q920"/>
<dbReference type="PANTHER" id="PTHR43591">
    <property type="entry name" value="METHYLTRANSFERASE"/>
    <property type="match status" value="1"/>
</dbReference>
<protein>
    <submittedName>
        <fullName evidence="2">Class I SAM-dependent methyltransferase</fullName>
    </submittedName>
</protein>
<reference evidence="2" key="2">
    <citation type="submission" date="2021-04" db="EMBL/GenBank/DDBJ databases">
        <authorList>
            <person name="Gilroy R."/>
        </authorList>
    </citation>
    <scope>NUCLEOTIDE SEQUENCE</scope>
    <source>
        <strain evidence="2">CHK196-7946</strain>
    </source>
</reference>
<dbReference type="InterPro" id="IPR029063">
    <property type="entry name" value="SAM-dependent_MTases_sf"/>
</dbReference>
<proteinExistence type="predicted"/>
<dbReference type="CDD" id="cd02440">
    <property type="entry name" value="AdoMet_MTases"/>
    <property type="match status" value="1"/>
</dbReference>
<evidence type="ECO:0000259" key="1">
    <source>
        <dbReference type="Pfam" id="PF08241"/>
    </source>
</evidence>
<keyword evidence="2" id="KW-0489">Methyltransferase</keyword>
<dbReference type="EMBL" id="DWVY01000007">
    <property type="protein sequence ID" value="HJC73697.1"/>
    <property type="molecule type" value="Genomic_DNA"/>
</dbReference>
<evidence type="ECO:0000313" key="3">
    <source>
        <dbReference type="Proteomes" id="UP000823902"/>
    </source>
</evidence>
<comment type="caution">
    <text evidence="2">The sequence shown here is derived from an EMBL/GenBank/DDBJ whole genome shotgun (WGS) entry which is preliminary data.</text>
</comment>
<reference evidence="2" key="1">
    <citation type="journal article" date="2021" name="PeerJ">
        <title>Extensive microbial diversity within the chicken gut microbiome revealed by metagenomics and culture.</title>
        <authorList>
            <person name="Gilroy R."/>
            <person name="Ravi A."/>
            <person name="Getino M."/>
            <person name="Pursley I."/>
            <person name="Horton D.L."/>
            <person name="Alikhan N.F."/>
            <person name="Baker D."/>
            <person name="Gharbi K."/>
            <person name="Hall N."/>
            <person name="Watson M."/>
            <person name="Adriaenssens E.M."/>
            <person name="Foster-Nyarko E."/>
            <person name="Jarju S."/>
            <person name="Secka A."/>
            <person name="Antonio M."/>
            <person name="Oren A."/>
            <person name="Chaudhuri R.R."/>
            <person name="La Ragione R."/>
            <person name="Hildebrand F."/>
            <person name="Pallen M.J."/>
        </authorList>
    </citation>
    <scope>NUCLEOTIDE SEQUENCE</scope>
    <source>
        <strain evidence="2">CHK196-7946</strain>
    </source>
</reference>